<dbReference type="AlphaFoldDB" id="A0AAW0CJ37"/>
<keyword evidence="2" id="KW-0812">Transmembrane</keyword>
<dbReference type="EMBL" id="JAWWNJ010000017">
    <property type="protein sequence ID" value="KAK7038155.1"/>
    <property type="molecule type" value="Genomic_DNA"/>
</dbReference>
<gene>
    <name evidence="3" type="ORF">R3P38DRAFT_2904727</name>
</gene>
<feature type="transmembrane region" description="Helical" evidence="2">
    <location>
        <begin position="63"/>
        <end position="85"/>
    </location>
</feature>
<evidence type="ECO:0000313" key="4">
    <source>
        <dbReference type="Proteomes" id="UP001362999"/>
    </source>
</evidence>
<reference evidence="3 4" key="1">
    <citation type="journal article" date="2024" name="J Genomics">
        <title>Draft genome sequencing and assembly of Favolaschia claudopus CIRM-BRFM 2984 isolated from oak limbs.</title>
        <authorList>
            <person name="Navarro D."/>
            <person name="Drula E."/>
            <person name="Chaduli D."/>
            <person name="Cazenave R."/>
            <person name="Ahrendt S."/>
            <person name="Wang J."/>
            <person name="Lipzen A."/>
            <person name="Daum C."/>
            <person name="Barry K."/>
            <person name="Grigoriev I.V."/>
            <person name="Favel A."/>
            <person name="Rosso M.N."/>
            <person name="Martin F."/>
        </authorList>
    </citation>
    <scope>NUCLEOTIDE SEQUENCE [LARGE SCALE GENOMIC DNA]</scope>
    <source>
        <strain evidence="3 4">CIRM-BRFM 2984</strain>
    </source>
</reference>
<evidence type="ECO:0000256" key="2">
    <source>
        <dbReference type="SAM" id="Phobius"/>
    </source>
</evidence>
<sequence>MAFDPYTEVEQASPPFPSHPLLSPNRPTKEKEGFRSQTSELNAFPTLHARSTSTSGPTRDVGYYPLSLCMLILWIVYVVILLWLLETAVKHGPESISQPWAYTTLPSLLITVFAQGHGAITAMHLSRVSVSALHSVRTSPSTWAEVFWISDRAWQGPVGIATTFFAASRLRIRTSTHFILCALTCLTALVTPIILSRAYPIQTITVNENTQITPFALSPKQMGAVDAYAEMGTGSGSWTTALSVADTYNSSIFLPPAASRDGDPADFFFAGNVEGTTARLPGLRLSGQCVPVQSPVSSFEDFANYSIAQIPSASPGGQTRVPALTVNPASSVNLTFTSFCNATWGVLLPADQATGTNVGYIYLQSTNGSSSVNGVIRCDTRFATGRATLSGTTGTFTDFTEEALYHDTQGGEPLLDPLYSMLYYFNDRQLFESAQMKAGVARALGYVPLVQDGGNPGYTQPTIDEMATGFWRGVSYNVAGLGLLSRSNEVTYPAVQSGQTAVHVRERRFASGAYALLALWLLLLIFITARSFRPTFAGSFDSYITAKLVQNKPGLVEESSGDLAANENVKESFGVAGSDGNGRIVVR</sequence>
<feature type="region of interest" description="Disordered" evidence="1">
    <location>
        <begin position="1"/>
        <end position="36"/>
    </location>
</feature>
<evidence type="ECO:0000313" key="3">
    <source>
        <dbReference type="EMBL" id="KAK7038155.1"/>
    </source>
</evidence>
<feature type="transmembrane region" description="Helical" evidence="2">
    <location>
        <begin position="178"/>
        <end position="199"/>
    </location>
</feature>
<name>A0AAW0CJ37_9AGAR</name>
<protein>
    <submittedName>
        <fullName evidence="3">Uncharacterized protein</fullName>
    </submittedName>
</protein>
<dbReference type="Proteomes" id="UP001362999">
    <property type="component" value="Unassembled WGS sequence"/>
</dbReference>
<accession>A0AAW0CJ37</accession>
<keyword evidence="2" id="KW-0472">Membrane</keyword>
<evidence type="ECO:0000256" key="1">
    <source>
        <dbReference type="SAM" id="MobiDB-lite"/>
    </source>
</evidence>
<organism evidence="3 4">
    <name type="scientific">Favolaschia claudopus</name>
    <dbReference type="NCBI Taxonomy" id="2862362"/>
    <lineage>
        <taxon>Eukaryota</taxon>
        <taxon>Fungi</taxon>
        <taxon>Dikarya</taxon>
        <taxon>Basidiomycota</taxon>
        <taxon>Agaricomycotina</taxon>
        <taxon>Agaricomycetes</taxon>
        <taxon>Agaricomycetidae</taxon>
        <taxon>Agaricales</taxon>
        <taxon>Marasmiineae</taxon>
        <taxon>Mycenaceae</taxon>
        <taxon>Favolaschia</taxon>
    </lineage>
</organism>
<feature type="transmembrane region" description="Helical" evidence="2">
    <location>
        <begin position="509"/>
        <end position="529"/>
    </location>
</feature>
<proteinExistence type="predicted"/>
<keyword evidence="4" id="KW-1185">Reference proteome</keyword>
<comment type="caution">
    <text evidence="3">The sequence shown here is derived from an EMBL/GenBank/DDBJ whole genome shotgun (WGS) entry which is preliminary data.</text>
</comment>
<keyword evidence="2" id="KW-1133">Transmembrane helix</keyword>